<dbReference type="AlphaFoldDB" id="A0AAQ3SLM8"/>
<dbReference type="InterPro" id="IPR044974">
    <property type="entry name" value="Disease_R_plants"/>
</dbReference>
<dbReference type="GO" id="GO:0098542">
    <property type="term" value="P:defense response to other organism"/>
    <property type="evidence" value="ECO:0007669"/>
    <property type="project" value="TreeGrafter"/>
</dbReference>
<dbReference type="Gene3D" id="3.80.10.10">
    <property type="entry name" value="Ribonuclease Inhibitor"/>
    <property type="match status" value="1"/>
</dbReference>
<accession>A0AAQ3SLM8</accession>
<dbReference type="Pfam" id="PF23598">
    <property type="entry name" value="LRR_14"/>
    <property type="match status" value="1"/>
</dbReference>
<feature type="domain" description="Disease resistance protein winged helix" evidence="3">
    <location>
        <begin position="117"/>
        <end position="184"/>
    </location>
</feature>
<dbReference type="PANTHER" id="PTHR23155:SF1095">
    <property type="entry name" value="OS05G0250700 PROTEIN"/>
    <property type="match status" value="1"/>
</dbReference>
<dbReference type="Pfam" id="PF23559">
    <property type="entry name" value="WHD_DRP"/>
    <property type="match status" value="1"/>
</dbReference>
<evidence type="ECO:0000313" key="5">
    <source>
        <dbReference type="EMBL" id="WVZ54183.1"/>
    </source>
</evidence>
<dbReference type="InterPro" id="IPR036388">
    <property type="entry name" value="WH-like_DNA-bd_sf"/>
</dbReference>
<protein>
    <recommendedName>
        <fullName evidence="7">NB-ARC domain-containing protein</fullName>
    </recommendedName>
</protein>
<dbReference type="SUPFAM" id="SSF52058">
    <property type="entry name" value="L domain-like"/>
    <property type="match status" value="1"/>
</dbReference>
<reference evidence="5 6" key="1">
    <citation type="submission" date="2024-02" db="EMBL/GenBank/DDBJ databases">
        <title>High-quality chromosome-scale genome assembly of Pensacola bahiagrass (Paspalum notatum Flugge var. saurae).</title>
        <authorList>
            <person name="Vega J.M."/>
            <person name="Podio M."/>
            <person name="Orjuela J."/>
            <person name="Siena L.A."/>
            <person name="Pessino S.C."/>
            <person name="Combes M.C."/>
            <person name="Mariac C."/>
            <person name="Albertini E."/>
            <person name="Pupilli F."/>
            <person name="Ortiz J.P.A."/>
            <person name="Leblanc O."/>
        </authorList>
    </citation>
    <scope>NUCLEOTIDE SEQUENCE [LARGE SCALE GENOMIC DNA]</scope>
    <source>
        <strain evidence="5">R1</strain>
        <tissue evidence="5">Leaf</tissue>
    </source>
</reference>
<dbReference type="PANTHER" id="PTHR23155">
    <property type="entry name" value="DISEASE RESISTANCE PROTEIN RP"/>
    <property type="match status" value="1"/>
</dbReference>
<organism evidence="5 6">
    <name type="scientific">Paspalum notatum var. saurae</name>
    <dbReference type="NCBI Taxonomy" id="547442"/>
    <lineage>
        <taxon>Eukaryota</taxon>
        <taxon>Viridiplantae</taxon>
        <taxon>Streptophyta</taxon>
        <taxon>Embryophyta</taxon>
        <taxon>Tracheophyta</taxon>
        <taxon>Spermatophyta</taxon>
        <taxon>Magnoliopsida</taxon>
        <taxon>Liliopsida</taxon>
        <taxon>Poales</taxon>
        <taxon>Poaceae</taxon>
        <taxon>PACMAD clade</taxon>
        <taxon>Panicoideae</taxon>
        <taxon>Andropogonodae</taxon>
        <taxon>Paspaleae</taxon>
        <taxon>Paspalinae</taxon>
        <taxon>Paspalum</taxon>
    </lineage>
</organism>
<keyword evidence="2" id="KW-0611">Plant defense</keyword>
<dbReference type="Gene3D" id="1.10.10.10">
    <property type="entry name" value="Winged helix-like DNA-binding domain superfamily/Winged helix DNA-binding domain"/>
    <property type="match status" value="1"/>
</dbReference>
<keyword evidence="6" id="KW-1185">Reference proteome</keyword>
<dbReference type="InterPro" id="IPR055414">
    <property type="entry name" value="LRR_R13L4/SHOC2-like"/>
</dbReference>
<feature type="domain" description="Disease resistance R13L4/SHOC-2-like LRR" evidence="4">
    <location>
        <begin position="238"/>
        <end position="504"/>
    </location>
</feature>
<dbReference type="SUPFAM" id="SSF52540">
    <property type="entry name" value="P-loop containing nucleoside triphosphate hydrolases"/>
    <property type="match status" value="1"/>
</dbReference>
<evidence type="ECO:0000256" key="1">
    <source>
        <dbReference type="ARBA" id="ARBA00022737"/>
    </source>
</evidence>
<proteinExistence type="predicted"/>
<evidence type="ECO:0000259" key="3">
    <source>
        <dbReference type="Pfam" id="PF23559"/>
    </source>
</evidence>
<dbReference type="GO" id="GO:0043531">
    <property type="term" value="F:ADP binding"/>
    <property type="evidence" value="ECO:0007669"/>
    <property type="project" value="InterPro"/>
</dbReference>
<gene>
    <name evidence="5" type="ORF">U9M48_005021</name>
</gene>
<sequence length="686" mass="78192">MAMVPYYHVDRLEPEDAWSLLRNQVVRNGNNDDQKVDTLKDIGMEIIAKCDGLPLAVKVMGGLLQQKRIWRRDWEYVLNYSIWSVSQMPEELNYAIYLSYQDLHRSLKSCFLHYALLPKGNVFMENSVVSMWISEGFVHGNSCDLEVLGKEYYAQLIARNLIEPDPWARDQEICNMHDVVRSFAHYVARDEALIAHKSEARQTNMLDSQNVVRLSLETKESESNRLEWSSLQAYTSLRTLILVGQIKINQGDSLVLFPCLRILSIEGGSFDALSKSLVQLKHLRYLSIRGTDTSKLPEDIAKMKFLQHINLVGCDHLEKLPGAIVKLQQLRFLGLNETSIYNIPRGFNGLTNLRKLYDFPVHMFGNWCSLEELGPLNQLMHLDIFGLKNVHSPSFAIKARLGEKVHLSNLSLQCVGGEGDDQQLVKEEGHQKIEKVFDELCPPSCIEDLKIQGYFSKRLPRWMTSAAIATLGSLRILMMVDLPYCTEQPDDLCQLPSLEILIIDSALAIKSVGPELLPQSAMENFGPGLQIQMAACPVLERISNLPKLQELRINSCPKLKVLEGFPALQRLVLEDYNMRTLPEYLQDINPRHLDIDCDVSLLTSIAKGKSSPEWDKFSHIKQVRAYADDDDNNIERKWYVKYTRHPFSFRTNISPSANASGKLTPPLLIRCTLTEYLSYSSKYLIT</sequence>
<dbReference type="InterPro" id="IPR027417">
    <property type="entry name" value="P-loop_NTPase"/>
</dbReference>
<dbReference type="InterPro" id="IPR042197">
    <property type="entry name" value="Apaf_helical"/>
</dbReference>
<evidence type="ECO:0000313" key="6">
    <source>
        <dbReference type="Proteomes" id="UP001341281"/>
    </source>
</evidence>
<dbReference type="Proteomes" id="UP001341281">
    <property type="component" value="Chromosome 01"/>
</dbReference>
<keyword evidence="1" id="KW-0677">Repeat</keyword>
<evidence type="ECO:0008006" key="7">
    <source>
        <dbReference type="Google" id="ProtNLM"/>
    </source>
</evidence>
<evidence type="ECO:0000259" key="4">
    <source>
        <dbReference type="Pfam" id="PF23598"/>
    </source>
</evidence>
<dbReference type="PRINTS" id="PR00364">
    <property type="entry name" value="DISEASERSIST"/>
</dbReference>
<name>A0AAQ3SLM8_PASNO</name>
<dbReference type="Gene3D" id="1.10.8.430">
    <property type="entry name" value="Helical domain of apoptotic protease-activating factors"/>
    <property type="match status" value="1"/>
</dbReference>
<dbReference type="InterPro" id="IPR058922">
    <property type="entry name" value="WHD_DRP"/>
</dbReference>
<dbReference type="InterPro" id="IPR032675">
    <property type="entry name" value="LRR_dom_sf"/>
</dbReference>
<dbReference type="EMBL" id="CP144745">
    <property type="protein sequence ID" value="WVZ54183.1"/>
    <property type="molecule type" value="Genomic_DNA"/>
</dbReference>
<evidence type="ECO:0000256" key="2">
    <source>
        <dbReference type="ARBA" id="ARBA00022821"/>
    </source>
</evidence>